<dbReference type="SUPFAM" id="SSF52540">
    <property type="entry name" value="P-loop containing nucleoside triphosphate hydrolases"/>
    <property type="match status" value="1"/>
</dbReference>
<dbReference type="InterPro" id="IPR049945">
    <property type="entry name" value="AAA_22"/>
</dbReference>
<evidence type="ECO:0000313" key="4">
    <source>
        <dbReference type="Proteomes" id="UP001320119"/>
    </source>
</evidence>
<feature type="region of interest" description="Disordered" evidence="1">
    <location>
        <begin position="325"/>
        <end position="377"/>
    </location>
</feature>
<dbReference type="Gene3D" id="3.40.50.300">
    <property type="entry name" value="P-loop containing nucleotide triphosphate hydrolases"/>
    <property type="match status" value="1"/>
</dbReference>
<dbReference type="KEGG" id="marq:MARGE09_P0273"/>
<evidence type="ECO:0000256" key="1">
    <source>
        <dbReference type="SAM" id="MobiDB-lite"/>
    </source>
</evidence>
<dbReference type="PANTHER" id="PTHR35894:SF1">
    <property type="entry name" value="PHOSPHORIBULOKINASE _ URIDINE KINASE FAMILY"/>
    <property type="match status" value="1"/>
</dbReference>
<feature type="compositionally biased region" description="Polar residues" evidence="1">
    <location>
        <begin position="336"/>
        <end position="345"/>
    </location>
</feature>
<proteinExistence type="predicted"/>
<dbReference type="InterPro" id="IPR036680">
    <property type="entry name" value="SPOR-like_sf"/>
</dbReference>
<dbReference type="EMBL" id="AP023086">
    <property type="protein sequence ID" value="BCD96074.1"/>
    <property type="molecule type" value="Genomic_DNA"/>
</dbReference>
<dbReference type="GO" id="GO:0016887">
    <property type="term" value="F:ATP hydrolysis activity"/>
    <property type="evidence" value="ECO:0007669"/>
    <property type="project" value="InterPro"/>
</dbReference>
<evidence type="ECO:0000313" key="3">
    <source>
        <dbReference type="EMBL" id="BCD96074.1"/>
    </source>
</evidence>
<dbReference type="SMART" id="SM00382">
    <property type="entry name" value="AAA"/>
    <property type="match status" value="1"/>
</dbReference>
<feature type="domain" description="SPOR" evidence="2">
    <location>
        <begin position="408"/>
        <end position="486"/>
    </location>
</feature>
<keyword evidence="4" id="KW-1185">Reference proteome</keyword>
<dbReference type="PROSITE" id="PS51724">
    <property type="entry name" value="SPOR"/>
    <property type="match status" value="1"/>
</dbReference>
<dbReference type="InterPro" id="IPR007730">
    <property type="entry name" value="SPOR-like_dom"/>
</dbReference>
<sequence>MSSAVEAPMPFVGGASFVNPPTWQGVMRQLLHLAQFSGGLQVVDGQAGSGKTVFAHRMAASLPEDVSCGVLALPAGLPTSQVFDCLLTSLGVDVKDGQSVGQSIIALRHYDSELKREQSRKILIIDDAHNFDDQALAALASVFQGGVDTEVGLALVFIGEPGTAQRLDALNLVDVEVRDCVLPALSLTDATELLSEEFAGTHAEQPFPFDDDLVCALWNESSGRPGELLRLAQAAWQEAAAAKAEAWWSKLPIWHVLALIALIAALAWGFLSQGAKERPLAPIQDAPVVEASLAAEANSSSSVAKLDAAAIAQVPPVEKVSAAEVNTTSEMEEAKSSSSRATSVTEHAVPISVDVSASEGRVQAAPKPVRTASEPQVAVQPKVAKTVKPSRPKPEIEGLTEDESELMAMAPTGYVLQVSAAKSLPALEEFVNGQRNRSSLRIYRSLRSGKSWFVVVEGYYADKDSALAAMSNLPSGQLKAGPWPKSMAAVRLEIAAYKQQSP</sequence>
<dbReference type="PANTHER" id="PTHR35894">
    <property type="entry name" value="GENERAL SECRETION PATHWAY PROTEIN A-RELATED"/>
    <property type="match status" value="1"/>
</dbReference>
<dbReference type="Pfam" id="PF13401">
    <property type="entry name" value="AAA_22"/>
    <property type="match status" value="1"/>
</dbReference>
<dbReference type="Gene3D" id="3.30.70.1070">
    <property type="entry name" value="Sporulation related repeat"/>
    <property type="match status" value="1"/>
</dbReference>
<reference evidence="3 4" key="1">
    <citation type="journal article" date="2022" name="IScience">
        <title>An ultrasensitive nanofiber-based assay for enzymatic hydrolysis and deep-sea microbial degradation of cellulose.</title>
        <authorList>
            <person name="Tsudome M."/>
            <person name="Tachioka M."/>
            <person name="Miyazaki M."/>
            <person name="Uchimura K."/>
            <person name="Tsuda M."/>
            <person name="Takaki Y."/>
            <person name="Deguchi S."/>
        </authorList>
    </citation>
    <scope>NUCLEOTIDE SEQUENCE [LARGE SCALE GENOMIC DNA]</scope>
    <source>
        <strain evidence="3 4">GE09</strain>
    </source>
</reference>
<dbReference type="Pfam" id="PF05036">
    <property type="entry name" value="SPOR"/>
    <property type="match status" value="1"/>
</dbReference>
<dbReference type="RefSeq" id="WP_236985581.1">
    <property type="nucleotide sequence ID" value="NZ_AP023086.1"/>
</dbReference>
<accession>A0AAN1WEE7</accession>
<evidence type="ECO:0000259" key="2">
    <source>
        <dbReference type="PROSITE" id="PS51724"/>
    </source>
</evidence>
<dbReference type="InterPro" id="IPR003593">
    <property type="entry name" value="AAA+_ATPase"/>
</dbReference>
<dbReference type="InterPro" id="IPR052026">
    <property type="entry name" value="ExeA_AAA_ATPase_DNA-bind"/>
</dbReference>
<gene>
    <name evidence="3" type="ORF">MARGE09_P0273</name>
</gene>
<organism evidence="3 4">
    <name type="scientific">Marinagarivorans cellulosilyticus</name>
    <dbReference type="NCBI Taxonomy" id="2721545"/>
    <lineage>
        <taxon>Bacteria</taxon>
        <taxon>Pseudomonadati</taxon>
        <taxon>Pseudomonadota</taxon>
        <taxon>Gammaproteobacteria</taxon>
        <taxon>Cellvibrionales</taxon>
        <taxon>Cellvibrionaceae</taxon>
        <taxon>Marinagarivorans</taxon>
    </lineage>
</organism>
<name>A0AAN1WEE7_9GAMM</name>
<dbReference type="AlphaFoldDB" id="A0AAN1WEE7"/>
<protein>
    <submittedName>
        <fullName evidence="3">DamX protein</fullName>
    </submittedName>
</protein>
<dbReference type="Proteomes" id="UP001320119">
    <property type="component" value="Chromosome"/>
</dbReference>
<dbReference type="GO" id="GO:0042834">
    <property type="term" value="F:peptidoglycan binding"/>
    <property type="evidence" value="ECO:0007669"/>
    <property type="project" value="InterPro"/>
</dbReference>
<dbReference type="InterPro" id="IPR027417">
    <property type="entry name" value="P-loop_NTPase"/>
</dbReference>